<evidence type="ECO:0000256" key="1">
    <source>
        <dbReference type="ARBA" id="ARBA00004141"/>
    </source>
</evidence>
<comment type="subcellular location">
    <subcellularLocation>
        <location evidence="1">Membrane</location>
        <topology evidence="1">Multi-pass membrane protein</topology>
    </subcellularLocation>
</comment>
<feature type="domain" description="Major facilitator superfamily (MFS) profile" evidence="4">
    <location>
        <begin position="207"/>
        <end position="840"/>
    </location>
</feature>
<feature type="region of interest" description="Disordered" evidence="2">
    <location>
        <begin position="1078"/>
        <end position="1105"/>
    </location>
</feature>
<feature type="compositionally biased region" description="Acidic residues" evidence="2">
    <location>
        <begin position="178"/>
        <end position="194"/>
    </location>
</feature>
<feature type="region of interest" description="Disordered" evidence="2">
    <location>
        <begin position="178"/>
        <end position="200"/>
    </location>
</feature>
<evidence type="ECO:0000259" key="4">
    <source>
        <dbReference type="PROSITE" id="PS50850"/>
    </source>
</evidence>
<dbReference type="SUPFAM" id="SSF103473">
    <property type="entry name" value="MFS general substrate transporter"/>
    <property type="match status" value="1"/>
</dbReference>
<feature type="transmembrane region" description="Helical" evidence="3">
    <location>
        <begin position="275"/>
        <end position="294"/>
    </location>
</feature>
<feature type="region of interest" description="Disordered" evidence="2">
    <location>
        <begin position="541"/>
        <end position="572"/>
    </location>
</feature>
<dbReference type="EMBL" id="OD564872">
    <property type="protein sequence ID" value="CAD7440085.1"/>
    <property type="molecule type" value="Genomic_DNA"/>
</dbReference>
<dbReference type="InterPro" id="IPR036259">
    <property type="entry name" value="MFS_trans_sf"/>
</dbReference>
<dbReference type="InterPro" id="IPR050327">
    <property type="entry name" value="Proton-linked_MCT"/>
</dbReference>
<feature type="compositionally biased region" description="Polar residues" evidence="2">
    <location>
        <begin position="102"/>
        <end position="123"/>
    </location>
</feature>
<dbReference type="CDD" id="cd17352">
    <property type="entry name" value="MFS_MCT_SLC16"/>
    <property type="match status" value="1"/>
</dbReference>
<feature type="transmembrane region" description="Helical" evidence="3">
    <location>
        <begin position="333"/>
        <end position="352"/>
    </location>
</feature>
<feature type="region of interest" description="Disordered" evidence="2">
    <location>
        <begin position="1012"/>
        <end position="1031"/>
    </location>
</feature>
<keyword evidence="3" id="KW-0812">Transmembrane</keyword>
<feature type="transmembrane region" description="Helical" evidence="3">
    <location>
        <begin position="750"/>
        <end position="773"/>
    </location>
</feature>
<feature type="transmembrane region" description="Helical" evidence="3">
    <location>
        <begin position="206"/>
        <end position="228"/>
    </location>
</feature>
<feature type="transmembrane region" description="Helical" evidence="3">
    <location>
        <begin position="695"/>
        <end position="715"/>
    </location>
</feature>
<evidence type="ECO:0000313" key="5">
    <source>
        <dbReference type="EMBL" id="CAD7440085.1"/>
    </source>
</evidence>
<feature type="transmembrane region" description="Helical" evidence="3">
    <location>
        <begin position="248"/>
        <end position="268"/>
    </location>
</feature>
<dbReference type="InterPro" id="IPR020846">
    <property type="entry name" value="MFS_dom"/>
</dbReference>
<dbReference type="Gene3D" id="1.20.1250.20">
    <property type="entry name" value="MFS general substrate transporter like domains"/>
    <property type="match status" value="2"/>
</dbReference>
<feature type="transmembrane region" description="Helical" evidence="3">
    <location>
        <begin position="300"/>
        <end position="326"/>
    </location>
</feature>
<gene>
    <name evidence="5" type="ORF">TBIB3V08_LOCUS2612</name>
</gene>
<feature type="region of interest" description="Disordered" evidence="2">
    <location>
        <begin position="102"/>
        <end position="130"/>
    </location>
</feature>
<proteinExistence type="predicted"/>
<protein>
    <recommendedName>
        <fullName evidence="4">Major facilitator superfamily (MFS) profile domain-containing protein</fullName>
    </recommendedName>
</protein>
<feature type="compositionally biased region" description="Low complexity" evidence="2">
    <location>
        <begin position="1083"/>
        <end position="1099"/>
    </location>
</feature>
<dbReference type="PANTHER" id="PTHR11360:SF111">
    <property type="entry name" value="CHASKI, ISOFORM A"/>
    <property type="match status" value="1"/>
</dbReference>
<keyword evidence="3" id="KW-1133">Transmembrane helix</keyword>
<dbReference type="InterPro" id="IPR011701">
    <property type="entry name" value="MFS"/>
</dbReference>
<organism evidence="5">
    <name type="scientific">Timema bartmani</name>
    <dbReference type="NCBI Taxonomy" id="61472"/>
    <lineage>
        <taxon>Eukaryota</taxon>
        <taxon>Metazoa</taxon>
        <taxon>Ecdysozoa</taxon>
        <taxon>Arthropoda</taxon>
        <taxon>Hexapoda</taxon>
        <taxon>Insecta</taxon>
        <taxon>Pterygota</taxon>
        <taxon>Neoptera</taxon>
        <taxon>Polyneoptera</taxon>
        <taxon>Phasmatodea</taxon>
        <taxon>Timematodea</taxon>
        <taxon>Timematoidea</taxon>
        <taxon>Timematidae</taxon>
        <taxon>Timema</taxon>
    </lineage>
</organism>
<feature type="region of interest" description="Disordered" evidence="2">
    <location>
        <begin position="17"/>
        <end position="59"/>
    </location>
</feature>
<feature type="transmembrane region" description="Helical" evidence="3">
    <location>
        <begin position="654"/>
        <end position="675"/>
    </location>
</feature>
<evidence type="ECO:0000256" key="2">
    <source>
        <dbReference type="SAM" id="MobiDB-lite"/>
    </source>
</evidence>
<evidence type="ECO:0000256" key="3">
    <source>
        <dbReference type="SAM" id="Phobius"/>
    </source>
</evidence>
<dbReference type="AlphaFoldDB" id="A0A7R9HYC4"/>
<feature type="compositionally biased region" description="Polar residues" evidence="2">
    <location>
        <begin position="23"/>
        <end position="36"/>
    </location>
</feature>
<reference evidence="5" key="1">
    <citation type="submission" date="2020-11" db="EMBL/GenBank/DDBJ databases">
        <authorList>
            <person name="Tran Van P."/>
        </authorList>
    </citation>
    <scope>NUCLEOTIDE SEQUENCE</scope>
</reference>
<sequence>MDVASVEQIKGLAPIAGWVDDSPNISPDKNVTSVDISSFGIPSPTASSGLGPDRSTSTDSTHYSSAVSSIICKPLLFSSTASILQNSDSSLNKKSIASILQSLDSSSNTRSDPSVLDKSNNSLDIKPPLYPGVQPLHTSETKLKNGYINIPHKTFKSIVINEKPVYEGVKFKDDFETEDSICSSDNDDDSEEEDDTRKPKVPDGGWGWVVVAASFFISTIADGISFSFGLLYGEFLIHFGESKSTTAWIGSLFMAVPLLSGPIGSALVDRYGCRVMTIIGGIIAGVGFIMSTFAESILVLYLTFGVVAGLGLGLCYVTAVVSIAYWFDKRRGLAMSFGACGTGIGTFVYAPMTQYFIEEYGWRGSILLLAGTLFNMCVCGAVMRDPEWWTLEQSQESTFGDSKRASVSTCGTLQGLEGGGVEEMRKMLKSGVKPEYILTALATSTAGSEVEDGNKNVTPAFRSVVNLPTFVRQNETVPLEVLESLSANHRVFNMVLENYPSLLMCRSLSDSSKINSFSHEPTVSVPVPVVMSMKVQVTTNPLDTGAGAHPLRNDKPTTKKSSLKKRAPHQLDSHKRLQTCGFIQPVHYLKDIRVHRNSVMYRGAILNLNKYRLRASSCPDIYRNSMTTIAKETEEEWYDDILELLKGMVDFSMFLELHFLLMSLSTILLFVWFIVPYFYLAEHVKQHGYTEQEASFILSVIGIANFVGIVGLGWAGDQKWMNVTMTYSGCLVMCGLATLAIPVFTDNFTLLTASSAMFGLFFASSFSFTPVILVQLVPLERFTTAYGLILLCAGIGNLVGPPLAGLIFDITQTWDLSFYMAGVWIVVSGVLVVFIPTTRNRKIWGSGPMEIDQNTRHDEVTSEKKWGEFPFTSRRLPRWANKSRVAFSRLANFDECGATLSIGAVSHYCCDASSDGAGVFEADINDEASAVTKEFEAASSGDHRDSKFFHVVSKKRCEELEPYVTVPASDDEDYGESCSEWGDYQPLDTWKRKKIISGTCSIDLPDNKNSLVEDSDGISSEESINSSDNSNCETNDFFEVWEDFEDSEENSGSVLDYLSDYDNIEDFDSDLSTIQEERGPLISSSTSSTSSFCVGSSDSCAENLY</sequence>
<keyword evidence="3" id="KW-0472">Membrane</keyword>
<dbReference type="PROSITE" id="PS50850">
    <property type="entry name" value="MFS"/>
    <property type="match status" value="1"/>
</dbReference>
<feature type="compositionally biased region" description="Low complexity" evidence="2">
    <location>
        <begin position="1017"/>
        <end position="1031"/>
    </location>
</feature>
<name>A0A7R9HYC4_9NEOP</name>
<feature type="transmembrane region" description="Helical" evidence="3">
    <location>
        <begin position="785"/>
        <end position="804"/>
    </location>
</feature>
<dbReference type="GO" id="GO:0008028">
    <property type="term" value="F:monocarboxylic acid transmembrane transporter activity"/>
    <property type="evidence" value="ECO:0007669"/>
    <property type="project" value="TreeGrafter"/>
</dbReference>
<feature type="compositionally biased region" description="Polar residues" evidence="2">
    <location>
        <begin position="44"/>
        <end position="59"/>
    </location>
</feature>
<feature type="transmembrane region" description="Helical" evidence="3">
    <location>
        <begin position="727"/>
        <end position="744"/>
    </location>
</feature>
<dbReference type="PANTHER" id="PTHR11360">
    <property type="entry name" value="MONOCARBOXYLATE TRANSPORTER"/>
    <property type="match status" value="1"/>
</dbReference>
<dbReference type="GO" id="GO:0016020">
    <property type="term" value="C:membrane"/>
    <property type="evidence" value="ECO:0007669"/>
    <property type="project" value="UniProtKB-SubCell"/>
</dbReference>
<accession>A0A7R9HYC4</accession>
<dbReference type="Pfam" id="PF07690">
    <property type="entry name" value="MFS_1"/>
    <property type="match status" value="2"/>
</dbReference>
<feature type="transmembrane region" description="Helical" evidence="3">
    <location>
        <begin position="364"/>
        <end position="383"/>
    </location>
</feature>
<feature type="transmembrane region" description="Helical" evidence="3">
    <location>
        <begin position="816"/>
        <end position="835"/>
    </location>
</feature>